<keyword evidence="7" id="KW-0807">Transducer</keyword>
<proteinExistence type="predicted"/>
<dbReference type="EMBL" id="JBJQND010000009">
    <property type="protein sequence ID" value="KAL3866160.1"/>
    <property type="molecule type" value="Genomic_DNA"/>
</dbReference>
<dbReference type="PROSITE" id="PS50262">
    <property type="entry name" value="G_PROTEIN_RECEP_F1_2"/>
    <property type="match status" value="1"/>
</dbReference>
<evidence type="ECO:0000256" key="5">
    <source>
        <dbReference type="ARBA" id="ARBA00023136"/>
    </source>
</evidence>
<dbReference type="Gene3D" id="1.20.1070.10">
    <property type="entry name" value="Rhodopsin 7-helix transmembrane proteins"/>
    <property type="match status" value="1"/>
</dbReference>
<keyword evidence="3 8" id="KW-1133">Transmembrane helix</keyword>
<sequence length="130" mass="14663">MESIESSTNFIDDILMANDTITFLENDYEYVEFDRLKELSKNALIIFIIVLGLITVNGLVGNILTVAVIFRHKGFKSITDILVLTLAVTDILLIVFGVPNTLLGYFTNIYSDGRVWYGLTEYVEYACSYA</sequence>
<evidence type="ECO:0000256" key="2">
    <source>
        <dbReference type="ARBA" id="ARBA00022692"/>
    </source>
</evidence>
<dbReference type="SUPFAM" id="SSF81321">
    <property type="entry name" value="Family A G protein-coupled receptor-like"/>
    <property type="match status" value="1"/>
</dbReference>
<evidence type="ECO:0000313" key="11">
    <source>
        <dbReference type="Proteomes" id="UP001634394"/>
    </source>
</evidence>
<dbReference type="PANTHER" id="PTHR24235:SF29">
    <property type="entry name" value="GH23382P"/>
    <property type="match status" value="1"/>
</dbReference>
<dbReference type="InterPro" id="IPR019424">
    <property type="entry name" value="7TM_GPCR_Srsx"/>
</dbReference>
<feature type="non-terminal residue" evidence="10">
    <location>
        <position position="130"/>
    </location>
</feature>
<comment type="caution">
    <text evidence="10">The sequence shown here is derived from an EMBL/GenBank/DDBJ whole genome shotgun (WGS) entry which is preliminary data.</text>
</comment>
<dbReference type="Pfam" id="PF10320">
    <property type="entry name" value="7TM_GPCR_Srsx"/>
    <property type="match status" value="1"/>
</dbReference>
<evidence type="ECO:0000256" key="6">
    <source>
        <dbReference type="ARBA" id="ARBA00023170"/>
    </source>
</evidence>
<dbReference type="PANTHER" id="PTHR24235">
    <property type="entry name" value="NEUROPEPTIDE Y RECEPTOR"/>
    <property type="match status" value="1"/>
</dbReference>
<feature type="domain" description="G-protein coupled receptors family 1 profile" evidence="9">
    <location>
        <begin position="61"/>
        <end position="130"/>
    </location>
</feature>
<protein>
    <recommendedName>
        <fullName evidence="9">G-protein coupled receptors family 1 profile domain-containing protein</fullName>
    </recommendedName>
</protein>
<comment type="subcellular location">
    <subcellularLocation>
        <location evidence="1">Membrane</location>
        <topology evidence="1">Multi-pass membrane protein</topology>
    </subcellularLocation>
</comment>
<keyword evidence="2 8" id="KW-0812">Transmembrane</keyword>
<dbReference type="GO" id="GO:0016020">
    <property type="term" value="C:membrane"/>
    <property type="evidence" value="ECO:0007669"/>
    <property type="project" value="UniProtKB-SubCell"/>
</dbReference>
<evidence type="ECO:0000256" key="1">
    <source>
        <dbReference type="ARBA" id="ARBA00004141"/>
    </source>
</evidence>
<dbReference type="PRINTS" id="PR00237">
    <property type="entry name" value="GPCRRHODOPSN"/>
</dbReference>
<evidence type="ECO:0000259" key="9">
    <source>
        <dbReference type="PROSITE" id="PS50262"/>
    </source>
</evidence>
<keyword evidence="4" id="KW-0297">G-protein coupled receptor</keyword>
<gene>
    <name evidence="10" type="ORF">ACJMK2_043488</name>
</gene>
<feature type="transmembrane region" description="Helical" evidence="8">
    <location>
        <begin position="82"/>
        <end position="106"/>
    </location>
</feature>
<evidence type="ECO:0000256" key="7">
    <source>
        <dbReference type="ARBA" id="ARBA00023224"/>
    </source>
</evidence>
<dbReference type="AlphaFoldDB" id="A0ABD3VXU6"/>
<evidence type="ECO:0000256" key="8">
    <source>
        <dbReference type="SAM" id="Phobius"/>
    </source>
</evidence>
<dbReference type="GO" id="GO:0004930">
    <property type="term" value="F:G protein-coupled receptor activity"/>
    <property type="evidence" value="ECO:0007669"/>
    <property type="project" value="UniProtKB-KW"/>
</dbReference>
<name>A0ABD3VXU6_SINWO</name>
<evidence type="ECO:0000256" key="4">
    <source>
        <dbReference type="ARBA" id="ARBA00023040"/>
    </source>
</evidence>
<reference evidence="10 11" key="1">
    <citation type="submission" date="2024-11" db="EMBL/GenBank/DDBJ databases">
        <title>Chromosome-level genome assembly of the freshwater bivalve Anodonta woodiana.</title>
        <authorList>
            <person name="Chen X."/>
        </authorList>
    </citation>
    <scope>NUCLEOTIDE SEQUENCE [LARGE SCALE GENOMIC DNA]</scope>
    <source>
        <strain evidence="10">MN2024</strain>
        <tissue evidence="10">Gills</tissue>
    </source>
</reference>
<keyword evidence="5 8" id="KW-0472">Membrane</keyword>
<accession>A0ABD3VXU6</accession>
<dbReference type="InterPro" id="IPR000276">
    <property type="entry name" value="GPCR_Rhodpsn"/>
</dbReference>
<feature type="transmembrane region" description="Helical" evidence="8">
    <location>
        <begin position="43"/>
        <end position="70"/>
    </location>
</feature>
<evidence type="ECO:0000313" key="10">
    <source>
        <dbReference type="EMBL" id="KAL3866160.1"/>
    </source>
</evidence>
<evidence type="ECO:0000256" key="3">
    <source>
        <dbReference type="ARBA" id="ARBA00022989"/>
    </source>
</evidence>
<dbReference type="InterPro" id="IPR017452">
    <property type="entry name" value="GPCR_Rhodpsn_7TM"/>
</dbReference>
<organism evidence="10 11">
    <name type="scientific">Sinanodonta woodiana</name>
    <name type="common">Chinese pond mussel</name>
    <name type="synonym">Anodonta woodiana</name>
    <dbReference type="NCBI Taxonomy" id="1069815"/>
    <lineage>
        <taxon>Eukaryota</taxon>
        <taxon>Metazoa</taxon>
        <taxon>Spiralia</taxon>
        <taxon>Lophotrochozoa</taxon>
        <taxon>Mollusca</taxon>
        <taxon>Bivalvia</taxon>
        <taxon>Autobranchia</taxon>
        <taxon>Heteroconchia</taxon>
        <taxon>Palaeoheterodonta</taxon>
        <taxon>Unionida</taxon>
        <taxon>Unionoidea</taxon>
        <taxon>Unionidae</taxon>
        <taxon>Unioninae</taxon>
        <taxon>Sinanodonta</taxon>
    </lineage>
</organism>
<keyword evidence="11" id="KW-1185">Reference proteome</keyword>
<dbReference type="Proteomes" id="UP001634394">
    <property type="component" value="Unassembled WGS sequence"/>
</dbReference>
<keyword evidence="6" id="KW-0675">Receptor</keyword>